<proteinExistence type="predicted"/>
<dbReference type="Proteomes" id="UP000257055">
    <property type="component" value="Unassembled WGS sequence"/>
</dbReference>
<dbReference type="AlphaFoldDB" id="A0A3D8TSI2"/>
<gene>
    <name evidence="1" type="ORF">UR08_06670</name>
</gene>
<reference evidence="2" key="1">
    <citation type="submission" date="2015-04" db="EMBL/GenBank/DDBJ databases">
        <authorList>
            <person name="Schardt J."/>
            <person name="Mueller-Herbst S."/>
            <person name="Scherer S."/>
            <person name="Huptas C."/>
        </authorList>
    </citation>
    <scope>NUCLEOTIDE SEQUENCE [LARGE SCALE GENOMIC DNA]</scope>
    <source>
        <strain evidence="2">Kiel-L1</strain>
    </source>
</reference>
<dbReference type="EMBL" id="LARY01000002">
    <property type="protein sequence ID" value="RDX00666.1"/>
    <property type="molecule type" value="Genomic_DNA"/>
</dbReference>
<evidence type="ECO:0000313" key="1">
    <source>
        <dbReference type="EMBL" id="RDX00666.1"/>
    </source>
</evidence>
<protein>
    <submittedName>
        <fullName evidence="1">Uncharacterized protein</fullName>
    </submittedName>
</protein>
<sequence length="104" mass="12267">MNIWMNAIVERLGTAYSNRFDSKAALIFLNDAYQNAIELMRELTIRESPESREFLRLFMTTRDLFVEQLVDRYPSNYNEIAARIEKIKALQKIGERDSYARKAI</sequence>
<accession>A0A3D8TSI2</accession>
<dbReference type="RefSeq" id="WP_115752904.1">
    <property type="nucleotide sequence ID" value="NZ_LARY01000002.1"/>
</dbReference>
<comment type="caution">
    <text evidence="1">The sequence shown here is derived from an EMBL/GenBank/DDBJ whole genome shotgun (WGS) entry which is preliminary data.</text>
</comment>
<evidence type="ECO:0000313" key="2">
    <source>
        <dbReference type="Proteomes" id="UP000257055"/>
    </source>
</evidence>
<name>A0A3D8TSI2_9LIST</name>
<organism evidence="1 2">
    <name type="scientific">Listeria kieliensis</name>
    <dbReference type="NCBI Taxonomy" id="1621700"/>
    <lineage>
        <taxon>Bacteria</taxon>
        <taxon>Bacillati</taxon>
        <taxon>Bacillota</taxon>
        <taxon>Bacilli</taxon>
        <taxon>Bacillales</taxon>
        <taxon>Listeriaceae</taxon>
        <taxon>Listeria</taxon>
    </lineage>
</organism>
<keyword evidence="2" id="KW-1185">Reference proteome</keyword>